<reference evidence="1 2" key="2">
    <citation type="submission" date="2019-01" db="EMBL/GenBank/DDBJ databases">
        <title>Motilimonas pumilus sp. nov., isolated from the gut of sea cucumber (Apostichopus japonicus).</title>
        <authorList>
            <person name="Wang F.-Q."/>
            <person name="Ren L.-H."/>
            <person name="Lin Y.-W."/>
            <person name="Sun G.-H."/>
            <person name="Du Z.-J."/>
            <person name="Zhao J.-X."/>
            <person name="Liu X.-J."/>
            <person name="Liu L.-J."/>
        </authorList>
    </citation>
    <scope>NUCLEOTIDE SEQUENCE [LARGE SCALE GENOMIC DNA]</scope>
    <source>
        <strain evidence="1 2">PLHSC7-2</strain>
    </source>
</reference>
<reference evidence="1 2" key="1">
    <citation type="submission" date="2018-09" db="EMBL/GenBank/DDBJ databases">
        <authorList>
            <person name="Wang F."/>
        </authorList>
    </citation>
    <scope>NUCLEOTIDE SEQUENCE [LARGE SCALE GENOMIC DNA]</scope>
    <source>
        <strain evidence="1 2">PLHSC7-2</strain>
    </source>
</reference>
<dbReference type="RefSeq" id="WP_119912328.1">
    <property type="nucleotide sequence ID" value="NZ_QZCH01000038.1"/>
</dbReference>
<accession>A0A418YA42</accession>
<evidence type="ECO:0000313" key="2">
    <source>
        <dbReference type="Proteomes" id="UP000283255"/>
    </source>
</evidence>
<comment type="caution">
    <text evidence="1">The sequence shown here is derived from an EMBL/GenBank/DDBJ whole genome shotgun (WGS) entry which is preliminary data.</text>
</comment>
<dbReference type="AlphaFoldDB" id="A0A418YA42"/>
<protein>
    <submittedName>
        <fullName evidence="1">Uncharacterized protein</fullName>
    </submittedName>
</protein>
<evidence type="ECO:0000313" key="1">
    <source>
        <dbReference type="EMBL" id="RJG38781.1"/>
    </source>
</evidence>
<keyword evidence="2" id="KW-1185">Reference proteome</keyword>
<sequence length="122" mass="14621">MCLWLTSDEFFSDTKSITLLNEQVCNDFFYQERKVKIIQAGFRIYSVYRHIVCDNETVRKTIEWRLNGLLHRDKYPASYRVKLHCDFNDIHQDKAIAAYFYHGLHILSHRLKPVLNQLKHCS</sequence>
<organism evidence="1 2">
    <name type="scientific">Motilimonas pumila</name>
    <dbReference type="NCBI Taxonomy" id="2303987"/>
    <lineage>
        <taxon>Bacteria</taxon>
        <taxon>Pseudomonadati</taxon>
        <taxon>Pseudomonadota</taxon>
        <taxon>Gammaproteobacteria</taxon>
        <taxon>Alteromonadales</taxon>
        <taxon>Alteromonadales genera incertae sedis</taxon>
        <taxon>Motilimonas</taxon>
    </lineage>
</organism>
<gene>
    <name evidence="1" type="ORF">D1Z90_18730</name>
</gene>
<proteinExistence type="predicted"/>
<dbReference type="EMBL" id="QZCH01000038">
    <property type="protein sequence ID" value="RJG38781.1"/>
    <property type="molecule type" value="Genomic_DNA"/>
</dbReference>
<dbReference type="Proteomes" id="UP000283255">
    <property type="component" value="Unassembled WGS sequence"/>
</dbReference>
<name>A0A418YA42_9GAMM</name>